<organism evidence="1 2">
    <name type="scientific">Bradyrhizobium guangzhouense</name>
    <dbReference type="NCBI Taxonomy" id="1325095"/>
    <lineage>
        <taxon>Bacteria</taxon>
        <taxon>Pseudomonadati</taxon>
        <taxon>Pseudomonadota</taxon>
        <taxon>Alphaproteobacteria</taxon>
        <taxon>Hyphomicrobiales</taxon>
        <taxon>Nitrobacteraceae</taxon>
        <taxon>Bradyrhizobium</taxon>
    </lineage>
</organism>
<dbReference type="KEGG" id="bgz:XH91_28060"/>
<evidence type="ECO:0000313" key="2">
    <source>
        <dbReference type="Proteomes" id="UP000288972"/>
    </source>
</evidence>
<dbReference type="AlphaFoldDB" id="A0AAE5X520"/>
<dbReference type="Proteomes" id="UP000288972">
    <property type="component" value="Chromosome"/>
</dbReference>
<gene>
    <name evidence="1" type="ORF">XH91_28060</name>
</gene>
<name>A0AAE5X520_9BRAD</name>
<reference evidence="1 2" key="1">
    <citation type="submission" date="2018-06" db="EMBL/GenBank/DDBJ databases">
        <title>Comparative genomics of rhizobia nodulating Arachis hypogaea in China.</title>
        <authorList>
            <person name="Li Y."/>
        </authorList>
    </citation>
    <scope>NUCLEOTIDE SEQUENCE [LARGE SCALE GENOMIC DNA]</scope>
    <source>
        <strain evidence="1 2">CCBAU 51670</strain>
    </source>
</reference>
<accession>A0AAE5X520</accession>
<evidence type="ECO:0000313" key="1">
    <source>
        <dbReference type="EMBL" id="QAU48828.1"/>
    </source>
</evidence>
<protein>
    <submittedName>
        <fullName evidence="1">Uncharacterized protein</fullName>
    </submittedName>
</protein>
<proteinExistence type="predicted"/>
<dbReference type="EMBL" id="CP030053">
    <property type="protein sequence ID" value="QAU48828.1"/>
    <property type="molecule type" value="Genomic_DNA"/>
</dbReference>
<sequence length="206" mass="23213">MRPDYGVLRLYPGGAHVTEVVSTEADLHQLASNLARNVRPAASVPLSGGSPYSMSEQRIDIKLYKKLVASISIRDHLMMRGLSAILKADMLQVHPEFAEEANTILYIAMEVAFQLTLRHLKDSGKANPTALDAGDFLYLTFPNHLPGRKFFEDYYEDRIKTFHPHSRLGTFAFPPLLASHAYGLRAGLIAMFQYLITKNRSYTLWD</sequence>